<dbReference type="Pfam" id="PF21089">
    <property type="entry name" value="PKS_DH_N"/>
    <property type="match status" value="2"/>
</dbReference>
<dbReference type="CDD" id="cd08956">
    <property type="entry name" value="KR_3_FAS_SDR_x"/>
    <property type="match status" value="2"/>
</dbReference>
<dbReference type="InterPro" id="IPR011032">
    <property type="entry name" value="GroES-like_sf"/>
</dbReference>
<dbReference type="InterPro" id="IPR049552">
    <property type="entry name" value="PKS_DH_N"/>
</dbReference>
<dbReference type="InterPro" id="IPR055123">
    <property type="entry name" value="SpnB-like_Rossmann"/>
</dbReference>
<dbReference type="InterPro" id="IPR016039">
    <property type="entry name" value="Thiolase-like"/>
</dbReference>
<feature type="region of interest" description="N-terminal hotdog fold" evidence="9">
    <location>
        <begin position="932"/>
        <end position="1075"/>
    </location>
</feature>
<dbReference type="GO" id="GO:0031177">
    <property type="term" value="F:phosphopantetheine binding"/>
    <property type="evidence" value="ECO:0007669"/>
    <property type="project" value="InterPro"/>
</dbReference>
<dbReference type="Pfam" id="PF08659">
    <property type="entry name" value="KR"/>
    <property type="match status" value="2"/>
</dbReference>
<dbReference type="Gene3D" id="3.40.50.720">
    <property type="entry name" value="NAD(P)-binding Rossmann-like Domain"/>
    <property type="match status" value="2"/>
</dbReference>
<dbReference type="Gene3D" id="3.40.366.10">
    <property type="entry name" value="Malonyl-Coenzyme A Acyl Carrier Protein, domain 2"/>
    <property type="match status" value="2"/>
</dbReference>
<evidence type="ECO:0000256" key="10">
    <source>
        <dbReference type="SAM" id="MobiDB-lite"/>
    </source>
</evidence>
<dbReference type="InterPro" id="IPR013154">
    <property type="entry name" value="ADH-like_N"/>
</dbReference>
<dbReference type="SMART" id="SM00823">
    <property type="entry name" value="PKS_PP"/>
    <property type="match status" value="2"/>
</dbReference>
<feature type="active site" description="Proton acceptor; for dehydratase activity" evidence="9">
    <location>
        <position position="964"/>
    </location>
</feature>
<feature type="region of interest" description="Disordered" evidence="10">
    <location>
        <begin position="1033"/>
        <end position="1053"/>
    </location>
</feature>
<dbReference type="GO" id="GO:0033068">
    <property type="term" value="P:macrolide biosynthetic process"/>
    <property type="evidence" value="ECO:0007669"/>
    <property type="project" value="UniProtKB-ARBA"/>
</dbReference>
<feature type="region of interest" description="C-terminal hotdog fold" evidence="9">
    <location>
        <begin position="2894"/>
        <end position="3040"/>
    </location>
</feature>
<dbReference type="Gene3D" id="3.40.47.10">
    <property type="match status" value="2"/>
</dbReference>
<dbReference type="SMART" id="SM00829">
    <property type="entry name" value="PKS_ER"/>
    <property type="match status" value="1"/>
</dbReference>
<dbReference type="Pfam" id="PF08990">
    <property type="entry name" value="Docking"/>
    <property type="match status" value="1"/>
</dbReference>
<feature type="domain" description="Ketosynthase family 3 (KS3)" evidence="12">
    <location>
        <begin position="1841"/>
        <end position="2268"/>
    </location>
</feature>
<dbReference type="InterPro" id="IPR006162">
    <property type="entry name" value="Ppantetheine_attach_site"/>
</dbReference>
<dbReference type="InterPro" id="IPR049900">
    <property type="entry name" value="PKS_mFAS_DH"/>
</dbReference>
<dbReference type="InterPro" id="IPR042104">
    <property type="entry name" value="PKS_dehydratase_sf"/>
</dbReference>
<sequence length="4037" mass="419916">MASEEELVDYLKRVAAELHDTRQRLREVEDRRQEPVAVVGMACRFPGGIETPEGLWDLVAAGDDAIEPFPTDRGWDLEGIYHPDPDHPGTCYVREGGFLTAADRFDSDFFGFSPREALASSPQLRLLLETSWEALERAGIDPTSLKGSPTGVYVGAATTGNQTQGDAGGKATEGYAGTAPSVLSGRVSFTLGLEGPAVTVETACSSSLVAMHLAANALRQGECDLALAGGVTIMSTPEVFTGFSRQRGLAPDGRCKPFAAAADGTGWGEGAGLILLERLSDARRNGHDILAVIRGSAINQDGASNGFTAPNGPSQRRVIRQALAGANLSTSEIDVVEAHGTGTKLGDPIEAEALIATYGKEREDDRPLWLGSVKSNIGHTQAAAGVAGVIKMVMALRRELLPATLNVDEPTPHVQWEGGGVRLLTEPVPWSRGDRPRRAGVSSFGISGTNAHVILEEAPEAPEVPVRPVGEASPGAVVPWVLSGRSEQALGEQARRLHEFLAGDGTQALSGEVGWSLVTARAVFEHRAVVVGRDRDELVAGVAALAAGEASPDVVSGIASGDVGPGPVLVFPGQGSQWVGMGARLLDESPVFAARMAECEQALSAYVDWSLCEVLRGDGRELARVEVVQPVLWAVMVSLAAVWADQGVIPAAVIGHSQGEMAAACVAGALSLEDAARIVAVRSDALRQLQGRGDMASVGAGAKRVAELIGERPGVSVAAVNGPSSTVISGSPEHVAAVVAEAAACGLRARVIDVGYASHHPQIDALHDELTERLADIRPVSTDVAFYSTVTAERLQDTTALDTDYWVTNLRQPVRFAETVEALLADGYRLFIEASAHPVLALGMEETIERADVSATVVPTLRRDHGDVAQLTRAAAQAFAAGADVDWRRWFPADPAPRTVDLPTYAFQRRRYWLPVDGVGDVRSAGLRRLEHTLLPAALGLADGALVLTGRLSASGGGDWLADHAVAGTTLVPGAALVEWALQAAYEVGCPTLEELTLQAPLVLPGTGGLQVQVVVGAADEQGGRREVRVFSRTEAGTGTETGTGSGAESDGGLGRDEDWLCHATGVLSPDLGDVPDGLSGQWPPTDAQPVQIGDLYERAASAGYEYGPSFQGLRAVWRQGRDLLAEVRLPEQAGSEDGFGIHPVLLDAALHPALLLAGDTSDEVEDGNPDLPFVWNGVSLWATGAATVRVRLTPYEEGGEGESGGALRVTVADATGAPVLSVDSLALRPADPELLRSAGRAGGVTPNLFTVEWSVLPTVAAVGESGDGWAVLGQEAPDWADPSVPHYPDLPALLTSLDAGMQAPATVLVEPVAPASGTVDTRGRAVAEQVLDLLRDWLAEPRLTETRLVLVTHGAVPVPVPVTVAAGDDHTPTAIDVPAAALWGLIRAAQAEHPDRFVLLDTADTVDADASAVAVAAALATDEPQLAVRDGVILAPRLARATATSTYAESDAPAPEGGHLTPDGTVLIAGGTGMMGALVAEHLVSTWAVRHLLLVSRQGPDAPGARELADRLTRLGAAVRIVAADLTDARATTDLIASIDPAHPLTGVIHAAGVLDDAVVTAQTSEQLARVWAAKASVAANLDAATADLPLGLFLMFSSAAGVLGNAGQVGYAAANAFVDALVARRRAAGLTGLSIAWGLWARGSAMTRHLDDADLARLRAGGVKPLLDEQGLALLDAARAAAPHASLLVAAGIDVRELSADDVPAILRNLTSRTRRRAAADSAVDQGALERRLAGLDETERRAAVSDVVRECVAAVLGHRSASDVRTEANFKDLGFDSLTAVQLRNRLSTASGLRLPATLAFDHPTPQALAAYLCTRLGGPAADPATPAPAARPAATTDDPVAIVAMACKYPGGVASPEGLWDLVAAGVDTVGEFPTGRGWDLERLFHPDPDHPGTSYADQGAFLPDASDFDAAFFGINPREALAMDPQQRLLLEASWEVFERAGIDPTTLRGSLTGTYVGVMYHDYAAGLAQDAQLEGYSMLAGSGSVVSGRVSYTLGLEGPAVTVDTACSSSLVSLHLAAQALRQGECDLALAGGVTVMATPEVFTGFSRQRGLAPDGRCKPFAAAADGTGWGEGVGVLLLERLSDARRNGHQVLAVVRGSAVNQDGASNGLTAPNGPSQERVIRQALASGGLSAGDVDVVEGHGTGTTLGDPIEAQALLATYGQGRSVGRPVWLGSVKSNIGHTQAAAGVAGVIKMVMAMRRGVVPASLHVDEPSPHVDWDSGAVRLAVEAVPWPEVAGRGVRRAGVSSFGASGTNAHVIVEYVPESVAEVAVEPEGGAADDGVLVPWVVSARSPQALRDQARRLGEAVTGESAGAIRDVGWSLLRSRSLFDHRAVVIGSDRAELDAGIHALASGQTHSALTKSGEDAASPRGDMVWLFSGQGSQVVGMGAGLYERFPVFAAAFDEVCELLDVELGGSVREVAFGGSRERLDHTMWAQAGLFALQVGLARLWESLGVRPDVVVGHSIGEIAAAHVAGVFGLADACKVVGARARLMGALPEGGAMCAVQATPEELAADLEGSAVSIAAVNTPDSTVVSGPADEVEEVTGLWRERGRKTKALAVSHAFHSALMEPMLADFAEAIRDVEFAAPRMTLMSNVTGREAGAEVMVPEYWTKHVRQTVLFQRAVAEVADRAGVFVELGSAPVLITAAQHTLDDVADPQAPAPEPVLVSSLAGERSDEQAFLAAMARLHTAGVDVDWSVLFPADPAPRTVELPTYAFQRERFWLAGRAGGGDAAGLGLVAAGHPLLGAAVEFADRGGCLLTGRLSRSGVSWLADHEVGGAVLVPGAALVEWALRAGDEVGCAVVDELMLQAPVVVPEAAGLRVQVVVDEAGEDGRRGIHVYSRPDADTSAGVGGEDSWVCHATGVLAPEAEAQTVQGQAGAWPGAGAVPVDLAGFYGRVADAGYAYGPAFQGLRAAWRDGGDLLAEVVLPEAAGTYDGYGIHPALLDATLHPALLLDWSDQPVADDGKVWLPFTWNQVSLWAAGAGTVRVRLSPGAHDETEREVRVLVTDTAGANVLSVASVTMRPADLQQLQSVPTQDDGLFTVEWTPLPAPQVVEASDARGWVALSGDGRGGLADVVASVGDEVPWAVLAPVAVSVGDPLRVAEGVLSLVQEFLAAPELVESRLVVVTRSAVATDDGGDETDVDASAAAVWGLVRSAQSENPGRFVLLDIEGDLRTDDSEGALPQARLRQAVEDLDEPQLALREGTLLIPRLVRASGGTASIAMPHDRAWRLDKGSAETLESVAPVAYPEVLEPLGPGQVRLAIHAAGINFRDVLVGLGMVPGQVGLGGEGAGVVTEAGPGVTHLSVGDRVMGVLHGSFGPTAVADTRMVAPVPRGWDMRQAAAMPVAYLTAWYGLVELAGLKAGERVLIHAATGGVGMAAVQIARHIGAEVFATASPAKHGVLEGMGIDAAHRASSRDLAFEDGFRRATDGRGVDVVLNSLTGEFIDASLRLLGEGGGGRFLEMGKTDLREPEEVGAEYPGVTYTVYDLVTDAGPDLIEAMMRDLGERFASGTLAPLPVRSWPLDRAREAFRFMSQAKHTGKLVLDVPAPLDPEGTVLITGGTGALGRVVAEHLVREWGVRHLLLASRRGPDAPGAPELRAHIEELGAEATLVAADVGDPVSAAELVGKTDPSHPLTGVVHAAGVLEDAVVTAQTRDGLAKVWAAKAAAAANLDEATRGMRLGLFVVFSSAAATLGSPGQANYAAANAYCDALMQHRRARGQAGLSIGWGLWDASNDVRDKDTAAGTEFTRHGDQSAPGTGTPGMTGALSDVDVARMARIGVKAMTTAHGLALLDAALRQGRPHLMAAGLNPRVLAGKPAAALPPLLRAFADGRGRARPTAAATAVRQNTDWAGKLSALTAEEQHRTLLDLVRTHAAAVLGHAGTDAVRADAPFQDLGFDSLTAVELRNRLSAATGLRLPATFIFRHPTPTAIAEELRTQLCPAGADPSAPLFGELDKLETVIAGHAHDEGTRGRLVARLQSLLWRLDDTASAVGDIDGDATESDDHDLDSASDDELFELIDRELPS</sequence>
<dbReference type="FunFam" id="3.40.47.10:FF:000019">
    <property type="entry name" value="Polyketide synthase type I"/>
    <property type="match status" value="2"/>
</dbReference>
<evidence type="ECO:0000256" key="1">
    <source>
        <dbReference type="ARBA" id="ARBA00001957"/>
    </source>
</evidence>
<dbReference type="GO" id="GO:0006633">
    <property type="term" value="P:fatty acid biosynthetic process"/>
    <property type="evidence" value="ECO:0007669"/>
    <property type="project" value="InterPro"/>
</dbReference>
<dbReference type="GO" id="GO:0004312">
    <property type="term" value="F:fatty acid synthase activity"/>
    <property type="evidence" value="ECO:0007669"/>
    <property type="project" value="TreeGrafter"/>
</dbReference>
<dbReference type="Pfam" id="PF00109">
    <property type="entry name" value="ketoacyl-synt"/>
    <property type="match status" value="2"/>
</dbReference>
<dbReference type="InterPro" id="IPR016036">
    <property type="entry name" value="Malonyl_transacylase_ACP-bd"/>
</dbReference>
<dbReference type="InterPro" id="IPR018201">
    <property type="entry name" value="Ketoacyl_synth_AS"/>
</dbReference>
<dbReference type="Pfam" id="PF14765">
    <property type="entry name" value="PS-DH"/>
    <property type="match status" value="2"/>
</dbReference>
<dbReference type="Proteomes" id="UP000324015">
    <property type="component" value="Chromosome"/>
</dbReference>
<evidence type="ECO:0000256" key="6">
    <source>
        <dbReference type="ARBA" id="ARBA00023194"/>
    </source>
</evidence>
<dbReference type="SUPFAM" id="SSF55048">
    <property type="entry name" value="Probable ACP-binding domain of malonyl-CoA ACP transacylase"/>
    <property type="match status" value="2"/>
</dbReference>
<dbReference type="PROSITE" id="PS52004">
    <property type="entry name" value="KS3_2"/>
    <property type="match status" value="2"/>
</dbReference>
<dbReference type="InterPro" id="IPR020843">
    <property type="entry name" value="ER"/>
</dbReference>
<dbReference type="InterPro" id="IPR020841">
    <property type="entry name" value="PKS_Beta-ketoAc_synthase_dom"/>
</dbReference>
<dbReference type="SMART" id="SM00826">
    <property type="entry name" value="PKS_DH"/>
    <property type="match status" value="2"/>
</dbReference>
<dbReference type="SMART" id="SM00825">
    <property type="entry name" value="PKS_KS"/>
    <property type="match status" value="2"/>
</dbReference>
<dbReference type="GO" id="GO:0016491">
    <property type="term" value="F:oxidoreductase activity"/>
    <property type="evidence" value="ECO:0007669"/>
    <property type="project" value="InterPro"/>
</dbReference>
<dbReference type="CDD" id="cd00833">
    <property type="entry name" value="PKS"/>
    <property type="match status" value="2"/>
</dbReference>
<organism evidence="14 15">
    <name type="scientific">Streptomyces venezuelae</name>
    <dbReference type="NCBI Taxonomy" id="54571"/>
    <lineage>
        <taxon>Bacteria</taxon>
        <taxon>Bacillati</taxon>
        <taxon>Actinomycetota</taxon>
        <taxon>Actinomycetes</taxon>
        <taxon>Kitasatosporales</taxon>
        <taxon>Streptomycetaceae</taxon>
        <taxon>Streptomyces</taxon>
    </lineage>
</organism>
<dbReference type="InterPro" id="IPR016035">
    <property type="entry name" value="Acyl_Trfase/lysoPLipase"/>
</dbReference>
<accession>A0A5P2CSS5</accession>
<feature type="active site" description="Proton donor; for dehydratase activity" evidence="9">
    <location>
        <position position="1148"/>
    </location>
</feature>
<dbReference type="SMART" id="SM01294">
    <property type="entry name" value="PKS_PP_betabranch"/>
    <property type="match status" value="2"/>
</dbReference>
<evidence type="ECO:0000256" key="5">
    <source>
        <dbReference type="ARBA" id="ARBA00022679"/>
    </source>
</evidence>
<protein>
    <submittedName>
        <fullName evidence="14">Beta-ketoacyl synthase</fullName>
    </submittedName>
</protein>
<dbReference type="InterPro" id="IPR013968">
    <property type="entry name" value="PKS_KR"/>
</dbReference>
<dbReference type="InterPro" id="IPR020806">
    <property type="entry name" value="PKS_PP-bd"/>
</dbReference>
<dbReference type="InterPro" id="IPR001227">
    <property type="entry name" value="Ac_transferase_dom_sf"/>
</dbReference>
<dbReference type="InterPro" id="IPR015083">
    <property type="entry name" value="NorB/c/GfsB-D-like_docking"/>
</dbReference>
<dbReference type="EMBL" id="CP029191">
    <property type="protein sequence ID" value="QES45037.1"/>
    <property type="molecule type" value="Genomic_DNA"/>
</dbReference>
<comment type="cofactor">
    <cofactor evidence="1">
        <name>pantetheine 4'-phosphate</name>
        <dbReference type="ChEBI" id="CHEBI:47942"/>
    </cofactor>
</comment>
<keyword evidence="5" id="KW-0808">Transferase</keyword>
<dbReference type="InterPro" id="IPR014030">
    <property type="entry name" value="Ketoacyl_synth_N"/>
</dbReference>
<dbReference type="Gene3D" id="3.40.50.11460">
    <property type="match status" value="1"/>
</dbReference>
<dbReference type="SUPFAM" id="SSF47336">
    <property type="entry name" value="ACP-like"/>
    <property type="match status" value="2"/>
</dbReference>
<dbReference type="InterPro" id="IPR036291">
    <property type="entry name" value="NAD(P)-bd_dom_sf"/>
</dbReference>
<dbReference type="SMART" id="SM00822">
    <property type="entry name" value="PKS_KR"/>
    <property type="match status" value="2"/>
</dbReference>
<dbReference type="InterPro" id="IPR020807">
    <property type="entry name" value="PKS_DH"/>
</dbReference>
<dbReference type="InterPro" id="IPR032821">
    <property type="entry name" value="PKS_assoc"/>
</dbReference>
<feature type="domain" description="PKS/mFAS DH" evidence="13">
    <location>
        <begin position="932"/>
        <end position="1237"/>
    </location>
</feature>
<dbReference type="PANTHER" id="PTHR43775">
    <property type="entry name" value="FATTY ACID SYNTHASE"/>
    <property type="match status" value="1"/>
</dbReference>
<evidence type="ECO:0000256" key="4">
    <source>
        <dbReference type="ARBA" id="ARBA00022553"/>
    </source>
</evidence>
<dbReference type="Pfam" id="PF00550">
    <property type="entry name" value="PP-binding"/>
    <property type="match status" value="2"/>
</dbReference>
<dbReference type="InterPro" id="IPR009081">
    <property type="entry name" value="PP-bd_ACP"/>
</dbReference>
<feature type="active site" description="Proton donor; for dehydratase activity" evidence="9">
    <location>
        <position position="2954"/>
    </location>
</feature>
<dbReference type="Gene3D" id="3.10.129.110">
    <property type="entry name" value="Polyketide synthase dehydratase"/>
    <property type="match status" value="2"/>
</dbReference>
<dbReference type="Gene3D" id="3.90.180.10">
    <property type="entry name" value="Medium-chain alcohol dehydrogenases, catalytic domain"/>
    <property type="match status" value="1"/>
</dbReference>
<evidence type="ECO:0000256" key="9">
    <source>
        <dbReference type="PROSITE-ProRule" id="PRU01363"/>
    </source>
</evidence>
<evidence type="ECO:0000313" key="14">
    <source>
        <dbReference type="EMBL" id="QES45037.1"/>
    </source>
</evidence>
<reference evidence="14 15" key="1">
    <citation type="submission" date="2018-05" db="EMBL/GenBank/DDBJ databases">
        <title>Streptomyces venezuelae.</title>
        <authorList>
            <person name="Kim W."/>
            <person name="Lee N."/>
            <person name="Cho B.-K."/>
        </authorList>
    </citation>
    <scope>NUCLEOTIDE SEQUENCE [LARGE SCALE GENOMIC DNA]</scope>
    <source>
        <strain evidence="14 15">ATCC 14585</strain>
    </source>
</reference>
<feature type="domain" description="Carrier" evidence="11">
    <location>
        <begin position="3876"/>
        <end position="3951"/>
    </location>
</feature>
<dbReference type="InterPro" id="IPR050091">
    <property type="entry name" value="PKS_NRPS_Biosynth_Enz"/>
</dbReference>
<evidence type="ECO:0000313" key="15">
    <source>
        <dbReference type="Proteomes" id="UP000324015"/>
    </source>
</evidence>
<dbReference type="PANTHER" id="PTHR43775:SF51">
    <property type="entry name" value="INACTIVE PHENOLPHTHIOCEROL SYNTHESIS POLYKETIDE SYNTHASE TYPE I PKS1-RELATED"/>
    <property type="match status" value="1"/>
</dbReference>
<dbReference type="Pfam" id="PF00698">
    <property type="entry name" value="Acyl_transf_1"/>
    <property type="match status" value="2"/>
</dbReference>
<dbReference type="InterPro" id="IPR049551">
    <property type="entry name" value="PKS_DH_C"/>
</dbReference>
<proteinExistence type="predicted"/>
<evidence type="ECO:0000259" key="11">
    <source>
        <dbReference type="PROSITE" id="PS50075"/>
    </source>
</evidence>
<dbReference type="FunFam" id="3.40.366.10:FF:000002">
    <property type="entry name" value="Probable polyketide synthase 2"/>
    <property type="match status" value="1"/>
</dbReference>
<dbReference type="PROSITE" id="PS00606">
    <property type="entry name" value="KS3_1"/>
    <property type="match status" value="2"/>
</dbReference>
<dbReference type="FunFam" id="3.40.50.720:FF:000209">
    <property type="entry name" value="Polyketide synthase Pks12"/>
    <property type="match status" value="1"/>
</dbReference>
<dbReference type="Pfam" id="PF22953">
    <property type="entry name" value="SpnB_Rossmann"/>
    <property type="match status" value="2"/>
</dbReference>
<name>A0A5P2CSS5_STRVZ</name>
<gene>
    <name evidence="14" type="ORF">DEJ49_32190</name>
</gene>
<feature type="domain" description="Carrier" evidence="11">
    <location>
        <begin position="1745"/>
        <end position="1820"/>
    </location>
</feature>
<keyword evidence="4" id="KW-0597">Phosphoprotein</keyword>
<keyword evidence="6" id="KW-0045">Antibiotic biosynthesis</keyword>
<keyword evidence="7" id="KW-0511">Multifunctional enzyme</keyword>
<dbReference type="RefSeq" id="WP_150187355.1">
    <property type="nucleotide sequence ID" value="NZ_CP029191.1"/>
</dbReference>
<dbReference type="InterPro" id="IPR014031">
    <property type="entry name" value="Ketoacyl_synth_C"/>
</dbReference>
<comment type="pathway">
    <text evidence="2">Antibiotic biosynthesis.</text>
</comment>
<evidence type="ECO:0000256" key="3">
    <source>
        <dbReference type="ARBA" id="ARBA00022450"/>
    </source>
</evidence>
<dbReference type="Pfam" id="PF13602">
    <property type="entry name" value="ADH_zinc_N_2"/>
    <property type="match status" value="1"/>
</dbReference>
<dbReference type="Gene3D" id="3.30.70.3290">
    <property type="match status" value="2"/>
</dbReference>
<dbReference type="Gene3D" id="1.10.1200.10">
    <property type="entry name" value="ACP-like"/>
    <property type="match status" value="2"/>
</dbReference>
<feature type="compositionally biased region" description="Gly residues" evidence="10">
    <location>
        <begin position="1040"/>
        <end position="1053"/>
    </location>
</feature>
<keyword evidence="8" id="KW-0012">Acyltransferase</keyword>
<dbReference type="GO" id="GO:0004315">
    <property type="term" value="F:3-oxoacyl-[acyl-carrier-protein] synthase activity"/>
    <property type="evidence" value="ECO:0007669"/>
    <property type="project" value="InterPro"/>
</dbReference>
<feature type="domain" description="Ketosynthase family 3 (KS3)" evidence="12">
    <location>
        <begin position="33"/>
        <end position="457"/>
    </location>
</feature>
<dbReference type="InterPro" id="IPR014043">
    <property type="entry name" value="Acyl_transferase_dom"/>
</dbReference>
<feature type="region of interest" description="C-terminal hotdog fold" evidence="9">
    <location>
        <begin position="1088"/>
        <end position="1237"/>
    </location>
</feature>
<dbReference type="Pfam" id="PF08240">
    <property type="entry name" value="ADH_N"/>
    <property type="match status" value="1"/>
</dbReference>
<dbReference type="SMART" id="SM00827">
    <property type="entry name" value="PKS_AT"/>
    <property type="match status" value="2"/>
</dbReference>
<dbReference type="PROSITE" id="PS00012">
    <property type="entry name" value="PHOSPHOPANTETHEINE"/>
    <property type="match status" value="2"/>
</dbReference>
<dbReference type="Pfam" id="PF16197">
    <property type="entry name" value="KAsynt_C_assoc"/>
    <property type="match status" value="2"/>
</dbReference>
<dbReference type="SUPFAM" id="SSF53901">
    <property type="entry name" value="Thiolase-like"/>
    <property type="match status" value="2"/>
</dbReference>
<dbReference type="InterPro" id="IPR036736">
    <property type="entry name" value="ACP-like_sf"/>
</dbReference>
<dbReference type="FunFam" id="1.10.1200.10:FF:000007">
    <property type="entry name" value="Probable polyketide synthase pks17"/>
    <property type="match status" value="2"/>
</dbReference>
<feature type="domain" description="PKS/mFAS DH" evidence="13">
    <location>
        <begin position="2750"/>
        <end position="3040"/>
    </location>
</feature>
<dbReference type="InterPro" id="IPR057326">
    <property type="entry name" value="KR_dom"/>
</dbReference>
<feature type="region of interest" description="Disordered" evidence="10">
    <location>
        <begin position="3757"/>
        <end position="3776"/>
    </location>
</feature>
<evidence type="ECO:0000259" key="13">
    <source>
        <dbReference type="PROSITE" id="PS52019"/>
    </source>
</evidence>
<dbReference type="CDD" id="cd05195">
    <property type="entry name" value="enoyl_red"/>
    <property type="match status" value="1"/>
</dbReference>
<evidence type="ECO:0000259" key="12">
    <source>
        <dbReference type="PROSITE" id="PS52004"/>
    </source>
</evidence>
<dbReference type="PROSITE" id="PS50075">
    <property type="entry name" value="CARRIER"/>
    <property type="match status" value="2"/>
</dbReference>
<dbReference type="Pfam" id="PF02801">
    <property type="entry name" value="Ketoacyl-synt_C"/>
    <property type="match status" value="2"/>
</dbReference>
<feature type="region of interest" description="N-terminal hotdog fold" evidence="9">
    <location>
        <begin position="2750"/>
        <end position="2880"/>
    </location>
</feature>
<dbReference type="PROSITE" id="PS52019">
    <property type="entry name" value="PKS_MFAS_DH"/>
    <property type="match status" value="2"/>
</dbReference>
<dbReference type="SUPFAM" id="SSF51735">
    <property type="entry name" value="NAD(P)-binding Rossmann-fold domains"/>
    <property type="match status" value="5"/>
</dbReference>
<evidence type="ECO:0000256" key="8">
    <source>
        <dbReference type="ARBA" id="ARBA00023315"/>
    </source>
</evidence>
<feature type="active site" description="Proton acceptor; for dehydratase activity" evidence="9">
    <location>
        <position position="2782"/>
    </location>
</feature>
<evidence type="ECO:0000256" key="7">
    <source>
        <dbReference type="ARBA" id="ARBA00023268"/>
    </source>
</evidence>
<dbReference type="SUPFAM" id="SSF52151">
    <property type="entry name" value="FabD/lysophospholipase-like"/>
    <property type="match status" value="2"/>
</dbReference>
<dbReference type="SUPFAM" id="SSF50129">
    <property type="entry name" value="GroES-like"/>
    <property type="match status" value="1"/>
</dbReference>
<keyword evidence="3" id="KW-0596">Phosphopantetheine</keyword>
<evidence type="ECO:0000256" key="2">
    <source>
        <dbReference type="ARBA" id="ARBA00004792"/>
    </source>
</evidence>